<name>A0A1G7TS37_9LACT</name>
<feature type="transmembrane region" description="Helical" evidence="6">
    <location>
        <begin position="190"/>
        <end position="210"/>
    </location>
</feature>
<feature type="transmembrane region" description="Helical" evidence="6">
    <location>
        <begin position="37"/>
        <end position="55"/>
    </location>
</feature>
<evidence type="ECO:0000256" key="6">
    <source>
        <dbReference type="SAM" id="Phobius"/>
    </source>
</evidence>
<evidence type="ECO:0000256" key="1">
    <source>
        <dbReference type="ARBA" id="ARBA00004141"/>
    </source>
</evidence>
<dbReference type="RefSeq" id="WP_090290101.1">
    <property type="nucleotide sequence ID" value="NZ_FNCK01000007.1"/>
</dbReference>
<feature type="transmembrane region" description="Helical" evidence="6">
    <location>
        <begin position="124"/>
        <end position="143"/>
    </location>
</feature>
<sequence length="259" mass="28085">MTQNLQVSPLSLALTFSLVLITFFISYREKLDLWKDLLIAIVRVIVQLLLVGYVLEQIFAINNTWITLAMVAVIIFNASWNASKHGSSIKNAFAISLIAIGAGSIVSLGILVFSGSLKFTPSQIVPITGMISGTAMAALGLTFRNLKQLFEDHRQAFLEMLALGATPQQATTHVKKLAVKSGIQPTIDNIKTTGVVTLPGMMSGLIFAGVDPTKAIMYQIMISFTILGTTALVAATAAHLSIRTFFNDQYQLIFMSDNN</sequence>
<dbReference type="AlphaFoldDB" id="A0A1G7TS37"/>
<keyword evidence="8" id="KW-1185">Reference proteome</keyword>
<feature type="transmembrane region" description="Helical" evidence="6">
    <location>
        <begin position="61"/>
        <end position="80"/>
    </location>
</feature>
<evidence type="ECO:0000313" key="7">
    <source>
        <dbReference type="EMBL" id="SDG37992.1"/>
    </source>
</evidence>
<keyword evidence="3 6" id="KW-0812">Transmembrane</keyword>
<reference evidence="7 8" key="1">
    <citation type="submission" date="2016-10" db="EMBL/GenBank/DDBJ databases">
        <authorList>
            <person name="de Groot N.N."/>
        </authorList>
    </citation>
    <scope>NUCLEOTIDE SEQUENCE [LARGE SCALE GENOMIC DNA]</scope>
    <source>
        <strain evidence="7 8">ATCC BAA-466</strain>
    </source>
</reference>
<dbReference type="GO" id="GO:0005886">
    <property type="term" value="C:plasma membrane"/>
    <property type="evidence" value="ECO:0007669"/>
    <property type="project" value="TreeGrafter"/>
</dbReference>
<dbReference type="InterPro" id="IPR005226">
    <property type="entry name" value="UPF0014_fam"/>
</dbReference>
<dbReference type="EMBL" id="FNCK01000007">
    <property type="protein sequence ID" value="SDG37992.1"/>
    <property type="molecule type" value="Genomic_DNA"/>
</dbReference>
<dbReference type="PANTHER" id="PTHR30028:SF0">
    <property type="entry name" value="PROTEIN ALUMINUM SENSITIVE 3"/>
    <property type="match status" value="1"/>
</dbReference>
<feature type="transmembrane region" description="Helical" evidence="6">
    <location>
        <begin position="216"/>
        <end position="242"/>
    </location>
</feature>
<protein>
    <submittedName>
        <fullName evidence="7">Putative ABC transport system permease protein</fullName>
    </submittedName>
</protein>
<accession>A0A1G7TS37</accession>
<dbReference type="OrthoDB" id="9791807at2"/>
<proteinExistence type="inferred from homology"/>
<evidence type="ECO:0000256" key="4">
    <source>
        <dbReference type="ARBA" id="ARBA00022989"/>
    </source>
</evidence>
<evidence type="ECO:0000256" key="2">
    <source>
        <dbReference type="ARBA" id="ARBA00005268"/>
    </source>
</evidence>
<feature type="transmembrane region" description="Helical" evidence="6">
    <location>
        <begin position="92"/>
        <end position="112"/>
    </location>
</feature>
<evidence type="ECO:0000256" key="3">
    <source>
        <dbReference type="ARBA" id="ARBA00022692"/>
    </source>
</evidence>
<dbReference type="Pfam" id="PF03649">
    <property type="entry name" value="UPF0014"/>
    <property type="match status" value="1"/>
</dbReference>
<gene>
    <name evidence="7" type="ORF">SAMN05421791_10712</name>
</gene>
<organism evidence="7 8">
    <name type="scientific">Facklamia miroungae</name>
    <dbReference type="NCBI Taxonomy" id="120956"/>
    <lineage>
        <taxon>Bacteria</taxon>
        <taxon>Bacillati</taxon>
        <taxon>Bacillota</taxon>
        <taxon>Bacilli</taxon>
        <taxon>Lactobacillales</taxon>
        <taxon>Aerococcaceae</taxon>
        <taxon>Facklamia</taxon>
    </lineage>
</organism>
<keyword evidence="5 6" id="KW-0472">Membrane</keyword>
<keyword evidence="4 6" id="KW-1133">Transmembrane helix</keyword>
<evidence type="ECO:0000313" key="8">
    <source>
        <dbReference type="Proteomes" id="UP000199708"/>
    </source>
</evidence>
<evidence type="ECO:0000256" key="5">
    <source>
        <dbReference type="ARBA" id="ARBA00023136"/>
    </source>
</evidence>
<dbReference type="PANTHER" id="PTHR30028">
    <property type="entry name" value="UPF0014 INNER MEMBRANE PROTEIN YBBM-RELATED"/>
    <property type="match status" value="1"/>
</dbReference>
<dbReference type="Proteomes" id="UP000199708">
    <property type="component" value="Unassembled WGS sequence"/>
</dbReference>
<comment type="subcellular location">
    <subcellularLocation>
        <location evidence="1">Membrane</location>
        <topology evidence="1">Multi-pass membrane protein</topology>
    </subcellularLocation>
</comment>
<dbReference type="STRING" id="120956.SAMN05421791_10712"/>
<feature type="transmembrane region" description="Helical" evidence="6">
    <location>
        <begin position="6"/>
        <end position="25"/>
    </location>
</feature>
<comment type="similarity">
    <text evidence="2">Belongs to the UPF0014 family.</text>
</comment>